<evidence type="ECO:0000313" key="1">
    <source>
        <dbReference type="EMBL" id="OZU88059.1"/>
    </source>
</evidence>
<dbReference type="AlphaFoldDB" id="A0A265N9C5"/>
<protein>
    <submittedName>
        <fullName evidence="1">Uncharacterized protein</fullName>
    </submittedName>
</protein>
<name>A0A265N9C5_9BACI</name>
<dbReference type="InterPro" id="IPR013324">
    <property type="entry name" value="RNA_pol_sigma_r3/r4-like"/>
</dbReference>
<dbReference type="EMBL" id="NPMS01000006">
    <property type="protein sequence ID" value="OZU88059.1"/>
    <property type="molecule type" value="Genomic_DNA"/>
</dbReference>
<organism evidence="1 2">
    <name type="scientific">Virgibacillus indicus</name>
    <dbReference type="NCBI Taxonomy" id="2024554"/>
    <lineage>
        <taxon>Bacteria</taxon>
        <taxon>Bacillati</taxon>
        <taxon>Bacillota</taxon>
        <taxon>Bacilli</taxon>
        <taxon>Bacillales</taxon>
        <taxon>Bacillaceae</taxon>
        <taxon>Virgibacillus</taxon>
    </lineage>
</organism>
<reference evidence="1 2" key="1">
    <citation type="submission" date="2017-08" db="EMBL/GenBank/DDBJ databases">
        <title>Virgibacillus indicus sp. nov. and Virgibacillus profoundi sp. nov, two moderately halophilic bacteria isolated from marine sediment by using the Microfluidic Streak Plate.</title>
        <authorList>
            <person name="Xu B."/>
            <person name="Hu B."/>
            <person name="Wang J."/>
            <person name="Zhu Y."/>
            <person name="Huang L."/>
            <person name="Du W."/>
            <person name="Huang Y."/>
        </authorList>
    </citation>
    <scope>NUCLEOTIDE SEQUENCE [LARGE SCALE GENOMIC DNA]</scope>
    <source>
        <strain evidence="1 2">IO3-P2-C2</strain>
    </source>
</reference>
<gene>
    <name evidence="1" type="ORF">CIL03_13070</name>
</gene>
<keyword evidence="2" id="KW-1185">Reference proteome</keyword>
<dbReference type="RefSeq" id="WP_094886316.1">
    <property type="nucleotide sequence ID" value="NZ_NPMS01000006.1"/>
</dbReference>
<dbReference type="OrthoDB" id="9783788at2"/>
<accession>A0A265N9C5</accession>
<evidence type="ECO:0000313" key="2">
    <source>
        <dbReference type="Proteomes" id="UP000216498"/>
    </source>
</evidence>
<dbReference type="SUPFAM" id="SSF88659">
    <property type="entry name" value="Sigma3 and sigma4 domains of RNA polymerase sigma factors"/>
    <property type="match status" value="1"/>
</dbReference>
<comment type="caution">
    <text evidence="1">The sequence shown here is derived from an EMBL/GenBank/DDBJ whole genome shotgun (WGS) entry which is preliminary data.</text>
</comment>
<dbReference type="Proteomes" id="UP000216498">
    <property type="component" value="Unassembled WGS sequence"/>
</dbReference>
<sequence>MNKELEFSYEEIFEQNVRRTHYYICKLNMEDPHRGFYQIDFYRLWNAYRTYRLDKGILSTYFNYTIRKNLLRDNMKNQHYAAIVNREMEALKMHIKRIDNPFLRKLIQAELTEIQWKWLDYCLREKMPVKKIAELENVSIGTVEQWESQVRGKLGEKIFRQLF</sequence>
<proteinExistence type="predicted"/>